<accession>C5EAX2</accession>
<evidence type="ECO:0008006" key="2">
    <source>
        <dbReference type="Google" id="ProtNLM"/>
    </source>
</evidence>
<evidence type="ECO:0000313" key="1">
    <source>
        <dbReference type="EMBL" id="EEQ55147.1"/>
    </source>
</evidence>
<reference evidence="1" key="1">
    <citation type="submission" date="2008-08" db="EMBL/GenBank/DDBJ databases">
        <title>Annotation of Bifidobacterium longum subsp. infantis CCUG 52486.</title>
        <authorList>
            <consortium name="The Broad Institute Genome Sequencing Platform"/>
            <person name="Gougoulias C."/>
            <person name="Tuohy K.M."/>
            <person name="Gibson G.R."/>
            <person name="Ward D."/>
            <person name="Mehta T."/>
            <person name="Young S."/>
            <person name="Jaffe D."/>
            <person name="Gnerre S."/>
            <person name="Berlin A."/>
            <person name="Heiman D."/>
            <person name="Hepburn T."/>
            <person name="Shea T."/>
            <person name="Sykes S."/>
            <person name="Alvarado L."/>
            <person name="Kodira C."/>
            <person name="Borodovsky M."/>
            <person name="Lander E."/>
            <person name="Galagan J."/>
            <person name="Nusbaum C."/>
            <person name="Birren B."/>
        </authorList>
    </citation>
    <scope>NUCLEOTIDE SEQUENCE [LARGE SCALE GENOMIC DNA]</scope>
    <source>
        <strain evidence="1">CCUG 52486</strain>
    </source>
</reference>
<dbReference type="RefSeq" id="WP_007052204.1">
    <property type="nucleotide sequence ID" value="NZ_DS990239.1"/>
</dbReference>
<name>C5EAX2_BIFLI</name>
<dbReference type="Proteomes" id="UP000005084">
    <property type="component" value="Unassembled WGS sequence"/>
</dbReference>
<dbReference type="HOGENOM" id="CLU_2056793_0_0_11"/>
<proteinExistence type="predicted"/>
<organism evidence="1">
    <name type="scientific">Bifidobacterium longum subsp. infantis CCUG 52486</name>
    <dbReference type="NCBI Taxonomy" id="537937"/>
    <lineage>
        <taxon>Bacteria</taxon>
        <taxon>Bacillati</taxon>
        <taxon>Actinomycetota</taxon>
        <taxon>Actinomycetes</taxon>
        <taxon>Bifidobacteriales</taxon>
        <taxon>Bifidobacteriaceae</taxon>
        <taxon>Bifidobacterium</taxon>
    </lineage>
</organism>
<dbReference type="AlphaFoldDB" id="C5EAX2"/>
<dbReference type="Pfam" id="PF07751">
    <property type="entry name" value="Abi_2"/>
    <property type="match status" value="1"/>
</dbReference>
<gene>
    <name evidence="1" type="ORF">BLIG_01098</name>
</gene>
<dbReference type="InterPro" id="IPR011664">
    <property type="entry name" value="Abi_system_AbiD/AbiF-like"/>
</dbReference>
<protein>
    <recommendedName>
        <fullName evidence="2">Abi family protein</fullName>
    </recommendedName>
</protein>
<sequence>MTLANRDAMKTLDELMQHLCDNGIACSGELQKRELKNLGYYHGYKGYRFAGIAKNRLHLQSFEQISSLNCFDMALKSSIYPRIIAVETALKNYTLEEVLQDAESPFLALVLFSWVSAHR</sequence>
<dbReference type="EMBL" id="DS990239">
    <property type="protein sequence ID" value="EEQ55147.1"/>
    <property type="molecule type" value="Genomic_DNA"/>
</dbReference>